<accession>A0A448ZDM7</accession>
<feature type="compositionally biased region" description="Low complexity" evidence="1">
    <location>
        <begin position="39"/>
        <end position="53"/>
    </location>
</feature>
<evidence type="ECO:0000313" key="3">
    <source>
        <dbReference type="EMBL" id="VEU40146.1"/>
    </source>
</evidence>
<dbReference type="OrthoDB" id="6682367at2759"/>
<dbReference type="Pfam" id="PF00650">
    <property type="entry name" value="CRAL_TRIO"/>
    <property type="match status" value="1"/>
</dbReference>
<dbReference type="InterPro" id="IPR036865">
    <property type="entry name" value="CRAL-TRIO_dom_sf"/>
</dbReference>
<dbReference type="EMBL" id="CAACVS010000259">
    <property type="protein sequence ID" value="VEU40146.1"/>
    <property type="molecule type" value="Genomic_DNA"/>
</dbReference>
<keyword evidence="4" id="KW-1185">Reference proteome</keyword>
<feature type="compositionally biased region" description="Polar residues" evidence="1">
    <location>
        <begin position="294"/>
        <end position="304"/>
    </location>
</feature>
<feature type="compositionally biased region" description="Low complexity" evidence="1">
    <location>
        <begin position="330"/>
        <end position="342"/>
    </location>
</feature>
<dbReference type="Proteomes" id="UP000291116">
    <property type="component" value="Unassembled WGS sequence"/>
</dbReference>
<evidence type="ECO:0000259" key="2">
    <source>
        <dbReference type="PROSITE" id="PS50191"/>
    </source>
</evidence>
<reference evidence="3 4" key="1">
    <citation type="submission" date="2019-01" db="EMBL/GenBank/DDBJ databases">
        <authorList>
            <person name="Ferrante I. M."/>
        </authorList>
    </citation>
    <scope>NUCLEOTIDE SEQUENCE [LARGE SCALE GENOMIC DNA]</scope>
    <source>
        <strain evidence="3 4">B856</strain>
    </source>
</reference>
<sequence>MAHLEQLTPQEREWALALDEAIYGEVNQGVGWSLSPRGNSSNDPKTTPTTTNSRAATELYGKPSDFEIVAHAIRAKGDVQRGLRRLKRMKMFKDEYSVPDFDLDSSSNDPLEPILRVMKKFHLAYPHFIQKIGMDKFGRVAVQLQLDGLRWSLSPPFNHTETERFQAFCFLLHATQPTLESIRRGTVWIGDLRGISQRPSSSMFRGARMLFRDSYPIKVEDIPVVDCPPKFSVAYATTYPFLSSHFVDKFVRVTPEVLRQHFPPELLSDRLRGINNTKNDNINKRRFRSKKASKNNATDQNTNAVDIASMDGDESEASWENLDDDDDDVVSYGGNNGNNSGNGSVGNGETDESEVLTRIERLLRMRFETEKNFRLA</sequence>
<dbReference type="Gene3D" id="3.40.525.10">
    <property type="entry name" value="CRAL-TRIO lipid binding domain"/>
    <property type="match status" value="1"/>
</dbReference>
<feature type="compositionally biased region" description="Acidic residues" evidence="1">
    <location>
        <begin position="311"/>
        <end position="329"/>
    </location>
</feature>
<proteinExistence type="predicted"/>
<name>A0A448ZDM7_9STRA</name>
<protein>
    <recommendedName>
        <fullName evidence="2">CRAL-TRIO domain-containing protein</fullName>
    </recommendedName>
</protein>
<feature type="compositionally biased region" description="Basic residues" evidence="1">
    <location>
        <begin position="284"/>
        <end position="293"/>
    </location>
</feature>
<evidence type="ECO:0000256" key="1">
    <source>
        <dbReference type="SAM" id="MobiDB-lite"/>
    </source>
</evidence>
<feature type="region of interest" description="Disordered" evidence="1">
    <location>
        <begin position="33"/>
        <end position="56"/>
    </location>
</feature>
<dbReference type="AlphaFoldDB" id="A0A448ZDM7"/>
<feature type="domain" description="CRAL-TRIO" evidence="2">
    <location>
        <begin position="132"/>
        <end position="279"/>
    </location>
</feature>
<evidence type="ECO:0000313" key="4">
    <source>
        <dbReference type="Proteomes" id="UP000291116"/>
    </source>
</evidence>
<dbReference type="InterPro" id="IPR001251">
    <property type="entry name" value="CRAL-TRIO_dom"/>
</dbReference>
<dbReference type="CDD" id="cd00170">
    <property type="entry name" value="SEC14"/>
    <property type="match status" value="1"/>
</dbReference>
<dbReference type="PROSITE" id="PS50191">
    <property type="entry name" value="CRAL_TRIO"/>
    <property type="match status" value="1"/>
</dbReference>
<feature type="region of interest" description="Disordered" evidence="1">
    <location>
        <begin position="272"/>
        <end position="353"/>
    </location>
</feature>
<gene>
    <name evidence="3" type="ORF">PSNMU_V1.4_AUG-EV-PASAV3_0069550</name>
</gene>
<dbReference type="SUPFAM" id="SSF52087">
    <property type="entry name" value="CRAL/TRIO domain"/>
    <property type="match status" value="1"/>
</dbReference>
<organism evidence="3 4">
    <name type="scientific">Pseudo-nitzschia multistriata</name>
    <dbReference type="NCBI Taxonomy" id="183589"/>
    <lineage>
        <taxon>Eukaryota</taxon>
        <taxon>Sar</taxon>
        <taxon>Stramenopiles</taxon>
        <taxon>Ochrophyta</taxon>
        <taxon>Bacillariophyta</taxon>
        <taxon>Bacillariophyceae</taxon>
        <taxon>Bacillariophycidae</taxon>
        <taxon>Bacillariales</taxon>
        <taxon>Bacillariaceae</taxon>
        <taxon>Pseudo-nitzschia</taxon>
    </lineage>
</organism>